<dbReference type="AlphaFoldDB" id="A0A8K0D937"/>
<gene>
    <name evidence="1" type="ORF">ILUMI_06509</name>
</gene>
<dbReference type="Proteomes" id="UP000801492">
    <property type="component" value="Unassembled WGS sequence"/>
</dbReference>
<accession>A0A8K0D937</accession>
<sequence>MTDSKVSKSYTYQSGMGREIYLQECLKDRLAVVNNIQLSKRIEIVLARYGTSSLRPCVSASPPCIKQFIVDGRSAPLVQGVVHFVECQTPDTENNVKHASLRCGEETNRDSCIGGRREVTAESQRGLAWPTLQCLECFKDLERLEAGARATTLVVLNNGNLTAKRYTVNIVEYHAMPFGLYIEQNVLFIHDNA</sequence>
<protein>
    <submittedName>
        <fullName evidence="1">Uncharacterized protein</fullName>
    </submittedName>
</protein>
<dbReference type="EMBL" id="VTPC01002696">
    <property type="protein sequence ID" value="KAF2899666.1"/>
    <property type="molecule type" value="Genomic_DNA"/>
</dbReference>
<name>A0A8K0D937_IGNLU</name>
<proteinExistence type="predicted"/>
<reference evidence="1" key="1">
    <citation type="submission" date="2019-08" db="EMBL/GenBank/DDBJ databases">
        <title>The genome of the North American firefly Photinus pyralis.</title>
        <authorList>
            <consortium name="Photinus pyralis genome working group"/>
            <person name="Fallon T.R."/>
            <person name="Sander Lower S.E."/>
            <person name="Weng J.-K."/>
        </authorList>
    </citation>
    <scope>NUCLEOTIDE SEQUENCE</scope>
    <source>
        <strain evidence="1">TRF0915ILg1</strain>
        <tissue evidence="1">Whole body</tissue>
    </source>
</reference>
<keyword evidence="2" id="KW-1185">Reference proteome</keyword>
<organism evidence="1 2">
    <name type="scientific">Ignelater luminosus</name>
    <name type="common">Cucubano</name>
    <name type="synonym">Pyrophorus luminosus</name>
    <dbReference type="NCBI Taxonomy" id="2038154"/>
    <lineage>
        <taxon>Eukaryota</taxon>
        <taxon>Metazoa</taxon>
        <taxon>Ecdysozoa</taxon>
        <taxon>Arthropoda</taxon>
        <taxon>Hexapoda</taxon>
        <taxon>Insecta</taxon>
        <taxon>Pterygota</taxon>
        <taxon>Neoptera</taxon>
        <taxon>Endopterygota</taxon>
        <taxon>Coleoptera</taxon>
        <taxon>Polyphaga</taxon>
        <taxon>Elateriformia</taxon>
        <taxon>Elateroidea</taxon>
        <taxon>Elateridae</taxon>
        <taxon>Agrypninae</taxon>
        <taxon>Pyrophorini</taxon>
        <taxon>Ignelater</taxon>
    </lineage>
</organism>
<evidence type="ECO:0000313" key="2">
    <source>
        <dbReference type="Proteomes" id="UP000801492"/>
    </source>
</evidence>
<evidence type="ECO:0000313" key="1">
    <source>
        <dbReference type="EMBL" id="KAF2899666.1"/>
    </source>
</evidence>
<comment type="caution">
    <text evidence="1">The sequence shown here is derived from an EMBL/GenBank/DDBJ whole genome shotgun (WGS) entry which is preliminary data.</text>
</comment>